<evidence type="ECO:0000256" key="4">
    <source>
        <dbReference type="ARBA" id="ARBA00022833"/>
    </source>
</evidence>
<evidence type="ECO:0000256" key="6">
    <source>
        <dbReference type="SAM" id="MobiDB-lite"/>
    </source>
</evidence>
<feature type="domain" description="UBZ4-type" evidence="7">
    <location>
        <begin position="220"/>
        <end position="245"/>
    </location>
</feature>
<dbReference type="EMBL" id="JAAIUW010000005">
    <property type="protein sequence ID" value="KAF7833538.1"/>
    <property type="molecule type" value="Genomic_DNA"/>
</dbReference>
<protein>
    <recommendedName>
        <fullName evidence="7">UBZ4-type domain-containing protein</fullName>
    </recommendedName>
</protein>
<keyword evidence="5" id="KW-0234">DNA repair</keyword>
<dbReference type="PANTHER" id="PTHR36892:SF1">
    <property type="entry name" value="OS05G0518200 PROTEIN"/>
    <property type="match status" value="1"/>
</dbReference>
<dbReference type="PANTHER" id="PTHR36892">
    <property type="entry name" value="OS01G0201800 PROTEIN"/>
    <property type="match status" value="1"/>
</dbReference>
<dbReference type="GO" id="GO:0003677">
    <property type="term" value="F:DNA binding"/>
    <property type="evidence" value="ECO:0007669"/>
    <property type="project" value="InterPro"/>
</dbReference>
<feature type="domain" description="UBZ4-type" evidence="7">
    <location>
        <begin position="89"/>
        <end position="114"/>
    </location>
</feature>
<keyword evidence="4" id="KW-0862">Zinc</keyword>
<evidence type="ECO:0000256" key="5">
    <source>
        <dbReference type="ARBA" id="ARBA00023204"/>
    </source>
</evidence>
<keyword evidence="9" id="KW-1185">Reference proteome</keyword>
<feature type="compositionally biased region" description="Acidic residues" evidence="6">
    <location>
        <begin position="290"/>
        <end position="300"/>
    </location>
</feature>
<feature type="region of interest" description="Disordered" evidence="6">
    <location>
        <begin position="51"/>
        <end position="82"/>
    </location>
</feature>
<evidence type="ECO:0000313" key="9">
    <source>
        <dbReference type="Proteomes" id="UP000634136"/>
    </source>
</evidence>
<sequence length="1139" mass="127072">MRSVDVLKCWPFRTTSSSDVTREDLKSCLPPMTVPKFRWWSDELNAVRSADHDDLGKSENQPLDDEISVSESESVKSEKSVGAEEEKLEMVCPVCRVFNAATLTAVNAHIDGCLAQTMKEERRHMRMMSLKSKSKAPKKRSIAEIFELEVEQPQIQTVLNFWPFKKNPDEVSITVTKFRWLSRQLEELRSNQSEGESSRNRENESAKSGEVSGREEEKLEMVCPVCRSFNAATVTAVNAHIDGCLAQAMREERRHMRMNLKPKPKAPKKRSIAEILTVAPQIEVKSSELVDIDEEEEGNGEEAKSDGGWDSSGACASEDSSKRKLQTPVNSARKLKGIIDDERVALDDIHKKKASLKYVSVEKKQKVVSPIGGILKNHSTHISGGCNIKDDTEERPCVVQELKSTRHVMFSNKDDVFGPKKRNSFDEIIYSLSSDGRATSVVKEQCSGSDEEAASLEVNKIDSKIAFNLDRKKEDCPIVESKQFSYIPELVTAQNFVRPCINQEKAKHLIQKSESSTEVPLGDNNNNNNSSYLFDRGNTTALHCSALQAGNISSINTQVGDSGAYSSTGKFIDHLGNSTCQVAAMNSDSANTRTFLQPSSLCSTSGNQANEGSLFASQTYGDNDISGQTLGYRPLSHAFSGWGKRAVRNNCMNKNFFGLPLNSQGELINFSSSGKGGMNQFETSSMSRSSSSALPVNNTAYLNGCANQLPHYPARLGVTELQGSERADTLRPNTNRSFNHYLRPIDSELNLMKYPFVEQKHHDRVPNHSGNGMISRKEGLDLSSTQPTMRLMGKDVPIGRSIKEVQVQQLEEEHVWADDQQFTTRHYYENATLENSLSKICSQSNQALQSTLLINGTPHSEFPQPFLDFQTHPDVPQQKASRPGFSEISSCYSRPITHPHPDGLPEQFIYGAKPLGLSSHLQVHSTTCNYTHRTCLSNGELNDRKKQPLDTNSPAFEYPFVHDHAKPSLFQSPYRNFPPWMLSSTHEKLSSTSCFPHNEYWGGNFTSPVNHSSQVVNPHNPLTSHCHMKIPLGSGSRNITRKEDNQWENTTTRKRPAAYNLDDESTKLMKLRNIIEVTGFAQESSRAVEFDSRGDSTRSKCCCSNEGQNINSKSYDLDGMDILHERRFCQAAETGGNLI</sequence>
<feature type="compositionally biased region" description="Basic and acidic residues" evidence="6">
    <location>
        <begin position="196"/>
        <end position="214"/>
    </location>
</feature>
<name>A0A834WWC8_9FABA</name>
<comment type="caution">
    <text evidence="8">The sequence shown here is derived from an EMBL/GenBank/DDBJ whole genome shotgun (WGS) entry which is preliminary data.</text>
</comment>
<evidence type="ECO:0000256" key="2">
    <source>
        <dbReference type="ARBA" id="ARBA00022763"/>
    </source>
</evidence>
<dbReference type="OrthoDB" id="678085at2759"/>
<evidence type="ECO:0000259" key="7">
    <source>
        <dbReference type="SMART" id="SM00734"/>
    </source>
</evidence>
<dbReference type="InterPro" id="IPR006642">
    <property type="entry name" value="Rad18_UBZ4"/>
</dbReference>
<evidence type="ECO:0000256" key="3">
    <source>
        <dbReference type="ARBA" id="ARBA00022771"/>
    </source>
</evidence>
<feature type="region of interest" description="Disordered" evidence="6">
    <location>
        <begin position="287"/>
        <end position="329"/>
    </location>
</feature>
<dbReference type="AlphaFoldDB" id="A0A834WWC8"/>
<dbReference type="SMART" id="SM00734">
    <property type="entry name" value="ZnF_Rad18"/>
    <property type="match status" value="2"/>
</dbReference>
<dbReference type="GO" id="GO:0008270">
    <property type="term" value="F:zinc ion binding"/>
    <property type="evidence" value="ECO:0007669"/>
    <property type="project" value="UniProtKB-KW"/>
</dbReference>
<feature type="region of interest" description="Disordered" evidence="6">
    <location>
        <begin position="189"/>
        <end position="214"/>
    </location>
</feature>
<dbReference type="Proteomes" id="UP000634136">
    <property type="component" value="Unassembled WGS sequence"/>
</dbReference>
<keyword evidence="1" id="KW-0479">Metal-binding</keyword>
<accession>A0A834WWC8</accession>
<organism evidence="8 9">
    <name type="scientific">Senna tora</name>
    <dbReference type="NCBI Taxonomy" id="362788"/>
    <lineage>
        <taxon>Eukaryota</taxon>
        <taxon>Viridiplantae</taxon>
        <taxon>Streptophyta</taxon>
        <taxon>Embryophyta</taxon>
        <taxon>Tracheophyta</taxon>
        <taxon>Spermatophyta</taxon>
        <taxon>Magnoliopsida</taxon>
        <taxon>eudicotyledons</taxon>
        <taxon>Gunneridae</taxon>
        <taxon>Pentapetalae</taxon>
        <taxon>rosids</taxon>
        <taxon>fabids</taxon>
        <taxon>Fabales</taxon>
        <taxon>Fabaceae</taxon>
        <taxon>Caesalpinioideae</taxon>
        <taxon>Cassia clade</taxon>
        <taxon>Senna</taxon>
    </lineage>
</organism>
<dbReference type="GO" id="GO:0006281">
    <property type="term" value="P:DNA repair"/>
    <property type="evidence" value="ECO:0007669"/>
    <property type="project" value="UniProtKB-KW"/>
</dbReference>
<keyword evidence="2" id="KW-0227">DNA damage</keyword>
<gene>
    <name evidence="8" type="ORF">G2W53_015871</name>
</gene>
<evidence type="ECO:0000256" key="1">
    <source>
        <dbReference type="ARBA" id="ARBA00022723"/>
    </source>
</evidence>
<reference evidence="8" key="1">
    <citation type="submission" date="2020-09" db="EMBL/GenBank/DDBJ databases">
        <title>Genome-Enabled Discovery of Anthraquinone Biosynthesis in Senna tora.</title>
        <authorList>
            <person name="Kang S.-H."/>
            <person name="Pandey R.P."/>
            <person name="Lee C.-M."/>
            <person name="Sim J.-S."/>
            <person name="Jeong J.-T."/>
            <person name="Choi B.-S."/>
            <person name="Jung M."/>
            <person name="Ginzburg D."/>
            <person name="Zhao K."/>
            <person name="Won S.Y."/>
            <person name="Oh T.-J."/>
            <person name="Yu Y."/>
            <person name="Kim N.-H."/>
            <person name="Lee O.R."/>
            <person name="Lee T.-H."/>
            <person name="Bashyal P."/>
            <person name="Kim T.-S."/>
            <person name="Lee W.-H."/>
            <person name="Kawkins C."/>
            <person name="Kim C.-K."/>
            <person name="Kim J.S."/>
            <person name="Ahn B.O."/>
            <person name="Rhee S.Y."/>
            <person name="Sohng J.K."/>
        </authorList>
    </citation>
    <scope>NUCLEOTIDE SEQUENCE</scope>
    <source>
        <tissue evidence="8">Leaf</tissue>
    </source>
</reference>
<proteinExistence type="predicted"/>
<feature type="compositionally biased region" description="Basic and acidic residues" evidence="6">
    <location>
        <begin position="73"/>
        <end position="82"/>
    </location>
</feature>
<evidence type="ECO:0000313" key="8">
    <source>
        <dbReference type="EMBL" id="KAF7833538.1"/>
    </source>
</evidence>
<keyword evidence="3" id="KW-0863">Zinc-finger</keyword>